<keyword evidence="2 6" id="KW-0813">Transport</keyword>
<proteinExistence type="inferred from homology"/>
<dbReference type="InterPro" id="IPR000515">
    <property type="entry name" value="MetI-like"/>
</dbReference>
<feature type="transmembrane region" description="Helical" evidence="6">
    <location>
        <begin position="132"/>
        <end position="159"/>
    </location>
</feature>
<evidence type="ECO:0000256" key="3">
    <source>
        <dbReference type="ARBA" id="ARBA00022692"/>
    </source>
</evidence>
<dbReference type="GO" id="GO:0055085">
    <property type="term" value="P:transmembrane transport"/>
    <property type="evidence" value="ECO:0007669"/>
    <property type="project" value="InterPro"/>
</dbReference>
<evidence type="ECO:0000256" key="4">
    <source>
        <dbReference type="ARBA" id="ARBA00022989"/>
    </source>
</evidence>
<dbReference type="GO" id="GO:0031460">
    <property type="term" value="P:glycine betaine transport"/>
    <property type="evidence" value="ECO:0007669"/>
    <property type="project" value="TreeGrafter"/>
</dbReference>
<dbReference type="RefSeq" id="WP_037334628.1">
    <property type="nucleotide sequence ID" value="NZ_APNK01000004.1"/>
</dbReference>
<keyword evidence="5 6" id="KW-0472">Membrane</keyword>
<dbReference type="Proteomes" id="UP000028302">
    <property type="component" value="Unassembled WGS sequence"/>
</dbReference>
<keyword evidence="4 6" id="KW-1133">Transmembrane helix</keyword>
<dbReference type="AlphaFoldDB" id="A0A084INY6"/>
<comment type="similarity">
    <text evidence="6">Belongs to the binding-protein-dependent transport system permease family.</text>
</comment>
<feature type="transmembrane region" description="Helical" evidence="6">
    <location>
        <begin position="24"/>
        <end position="42"/>
    </location>
</feature>
<organism evidence="8 9">
    <name type="scientific">Salinisphaera hydrothermalis (strain C41B8)</name>
    <dbReference type="NCBI Taxonomy" id="1304275"/>
    <lineage>
        <taxon>Bacteria</taxon>
        <taxon>Pseudomonadati</taxon>
        <taxon>Pseudomonadota</taxon>
        <taxon>Gammaproteobacteria</taxon>
        <taxon>Salinisphaerales</taxon>
        <taxon>Salinisphaeraceae</taxon>
        <taxon>Salinisphaera</taxon>
    </lineage>
</organism>
<dbReference type="PANTHER" id="PTHR30177:SF4">
    <property type="entry name" value="OSMOPROTECTANT IMPORT PERMEASE PROTEIN OSMW"/>
    <property type="match status" value="1"/>
</dbReference>
<dbReference type="Gene3D" id="1.10.3720.10">
    <property type="entry name" value="MetI-like"/>
    <property type="match status" value="1"/>
</dbReference>
<feature type="transmembrane region" description="Helical" evidence="6">
    <location>
        <begin position="78"/>
        <end position="96"/>
    </location>
</feature>
<evidence type="ECO:0000256" key="1">
    <source>
        <dbReference type="ARBA" id="ARBA00004651"/>
    </source>
</evidence>
<sequence>MIRWDWIGRHADDILAQLLQHVELTGFALLFGFAIAFPLALAAIRWPRLYGPSLAATGVLFTVPSLALFILLIPFTGLSMATSLIGLTIYTLLILFRNIVEGLRGVPFEVREASRALGYSKSRQLLTVELPIALPVIMAGLRIAAITTIGLVTVTALIGQGGLGRLFITGFTLHFTTPLLVGFVLSIALAVAVDLSLAGVLWLATPWNRGRRT</sequence>
<dbReference type="Pfam" id="PF00528">
    <property type="entry name" value="BPD_transp_1"/>
    <property type="match status" value="1"/>
</dbReference>
<comment type="caution">
    <text evidence="8">The sequence shown here is derived from an EMBL/GenBank/DDBJ whole genome shotgun (WGS) entry which is preliminary data.</text>
</comment>
<dbReference type="EMBL" id="APNK01000004">
    <property type="protein sequence ID" value="KEZ78420.1"/>
    <property type="molecule type" value="Genomic_DNA"/>
</dbReference>
<dbReference type="PROSITE" id="PS50928">
    <property type="entry name" value="ABC_TM1"/>
    <property type="match status" value="1"/>
</dbReference>
<evidence type="ECO:0000313" key="8">
    <source>
        <dbReference type="EMBL" id="KEZ78420.1"/>
    </source>
</evidence>
<dbReference type="InterPro" id="IPR051204">
    <property type="entry name" value="ABC_transp_perm/SBD"/>
</dbReference>
<accession>A0A084INY6</accession>
<keyword evidence="9" id="KW-1185">Reference proteome</keyword>
<feature type="domain" description="ABC transmembrane type-1" evidence="7">
    <location>
        <begin position="18"/>
        <end position="202"/>
    </location>
</feature>
<keyword evidence="3 6" id="KW-0812">Transmembrane</keyword>
<evidence type="ECO:0000313" key="9">
    <source>
        <dbReference type="Proteomes" id="UP000028302"/>
    </source>
</evidence>
<evidence type="ECO:0000256" key="2">
    <source>
        <dbReference type="ARBA" id="ARBA00022448"/>
    </source>
</evidence>
<reference evidence="8 9" key="1">
    <citation type="submission" date="2013-03" db="EMBL/GenBank/DDBJ databases">
        <title>Salinisphaera hydrothermalis C41B8 Genome Sequencing.</title>
        <authorList>
            <person name="Li C."/>
            <person name="Lai Q."/>
            <person name="Shao Z."/>
        </authorList>
    </citation>
    <scope>NUCLEOTIDE SEQUENCE [LARGE SCALE GENOMIC DNA]</scope>
    <source>
        <strain evidence="8 9">C41B8</strain>
    </source>
</reference>
<comment type="subcellular location">
    <subcellularLocation>
        <location evidence="1 6">Cell membrane</location>
        <topology evidence="1 6">Multi-pass membrane protein</topology>
    </subcellularLocation>
</comment>
<dbReference type="CDD" id="cd06261">
    <property type="entry name" value="TM_PBP2"/>
    <property type="match status" value="1"/>
</dbReference>
<dbReference type="SUPFAM" id="SSF161098">
    <property type="entry name" value="MetI-like"/>
    <property type="match status" value="1"/>
</dbReference>
<dbReference type="eggNOG" id="COG1174">
    <property type="taxonomic scope" value="Bacteria"/>
</dbReference>
<dbReference type="GO" id="GO:0005886">
    <property type="term" value="C:plasma membrane"/>
    <property type="evidence" value="ECO:0007669"/>
    <property type="project" value="UniProtKB-SubCell"/>
</dbReference>
<evidence type="ECO:0000259" key="7">
    <source>
        <dbReference type="PROSITE" id="PS50928"/>
    </source>
</evidence>
<dbReference type="PANTHER" id="PTHR30177">
    <property type="entry name" value="GLYCINE BETAINE/L-PROLINE TRANSPORT SYSTEM PERMEASE PROTEIN PROW"/>
    <property type="match status" value="1"/>
</dbReference>
<protein>
    <submittedName>
        <fullName evidence="8">ABC transporter permease</fullName>
    </submittedName>
</protein>
<evidence type="ECO:0000256" key="6">
    <source>
        <dbReference type="RuleBase" id="RU363032"/>
    </source>
</evidence>
<feature type="transmembrane region" description="Helical" evidence="6">
    <location>
        <begin position="179"/>
        <end position="204"/>
    </location>
</feature>
<dbReference type="InterPro" id="IPR035906">
    <property type="entry name" value="MetI-like_sf"/>
</dbReference>
<dbReference type="STRING" id="1304275.C41B8_04291"/>
<gene>
    <name evidence="8" type="ORF">C41B8_04291</name>
</gene>
<name>A0A084INY6_SALHC</name>
<evidence type="ECO:0000256" key="5">
    <source>
        <dbReference type="ARBA" id="ARBA00023136"/>
    </source>
</evidence>
<feature type="transmembrane region" description="Helical" evidence="6">
    <location>
        <begin position="54"/>
        <end position="72"/>
    </location>
</feature>